<protein>
    <submittedName>
        <fullName evidence="2">Uncharacterized protein</fullName>
    </submittedName>
</protein>
<feature type="region of interest" description="Disordered" evidence="1">
    <location>
        <begin position="1"/>
        <end position="35"/>
    </location>
</feature>
<gene>
    <name evidence="2" type="ordered locus">VIT_12s0034g00800</name>
</gene>
<organism evidence="2 3">
    <name type="scientific">Vitis vinifera</name>
    <name type="common">Grape</name>
    <dbReference type="NCBI Taxonomy" id="29760"/>
    <lineage>
        <taxon>Eukaryota</taxon>
        <taxon>Viridiplantae</taxon>
        <taxon>Streptophyta</taxon>
        <taxon>Embryophyta</taxon>
        <taxon>Tracheophyta</taxon>
        <taxon>Spermatophyta</taxon>
        <taxon>Magnoliopsida</taxon>
        <taxon>eudicotyledons</taxon>
        <taxon>Gunneridae</taxon>
        <taxon>Pentapetalae</taxon>
        <taxon>rosids</taxon>
        <taxon>Vitales</taxon>
        <taxon>Vitaceae</taxon>
        <taxon>Viteae</taxon>
        <taxon>Vitis</taxon>
    </lineage>
</organism>
<dbReference type="Proteomes" id="UP000009183">
    <property type="component" value="Chromosome 12"/>
</dbReference>
<proteinExistence type="predicted"/>
<dbReference type="InParanoid" id="F6H8W4"/>
<dbReference type="EMBL" id="FN595497">
    <property type="protein sequence ID" value="CCB48748.1"/>
    <property type="molecule type" value="Genomic_DNA"/>
</dbReference>
<reference evidence="3" key="1">
    <citation type="journal article" date="2007" name="Nature">
        <title>The grapevine genome sequence suggests ancestral hexaploidization in major angiosperm phyla.</title>
        <authorList>
            <consortium name="The French-Italian Public Consortium for Grapevine Genome Characterization."/>
            <person name="Jaillon O."/>
            <person name="Aury J.-M."/>
            <person name="Noel B."/>
            <person name="Policriti A."/>
            <person name="Clepet C."/>
            <person name="Casagrande A."/>
            <person name="Choisne N."/>
            <person name="Aubourg S."/>
            <person name="Vitulo N."/>
            <person name="Jubin C."/>
            <person name="Vezzi A."/>
            <person name="Legeai F."/>
            <person name="Hugueney P."/>
            <person name="Dasilva C."/>
            <person name="Horner D."/>
            <person name="Mica E."/>
            <person name="Jublot D."/>
            <person name="Poulain J."/>
            <person name="Bruyere C."/>
            <person name="Billault A."/>
            <person name="Segurens B."/>
            <person name="Gouyvenoux M."/>
            <person name="Ugarte E."/>
            <person name="Cattonaro F."/>
            <person name="Anthouard V."/>
            <person name="Vico V."/>
            <person name="Del Fabbro C."/>
            <person name="Alaux M."/>
            <person name="Di Gaspero G."/>
            <person name="Dumas V."/>
            <person name="Felice N."/>
            <person name="Paillard S."/>
            <person name="Juman I."/>
            <person name="Moroldo M."/>
            <person name="Scalabrin S."/>
            <person name="Canaguier A."/>
            <person name="Le Clainche I."/>
            <person name="Malacrida G."/>
            <person name="Durand E."/>
            <person name="Pesole G."/>
            <person name="Laucou V."/>
            <person name="Chatelet P."/>
            <person name="Merdinoglu D."/>
            <person name="Delledonne M."/>
            <person name="Pezzotti M."/>
            <person name="Lecharny A."/>
            <person name="Scarpelli C."/>
            <person name="Artiguenave F."/>
            <person name="Pe M.E."/>
            <person name="Valle G."/>
            <person name="Morgante M."/>
            <person name="Caboche M."/>
            <person name="Adam-Blondon A.-F."/>
            <person name="Weissenbach J."/>
            <person name="Quetier F."/>
            <person name="Wincker P."/>
        </authorList>
    </citation>
    <scope>NUCLEOTIDE SEQUENCE [LARGE SCALE GENOMIC DNA]</scope>
    <source>
        <strain evidence="3">cv. Pinot noir / PN40024</strain>
    </source>
</reference>
<evidence type="ECO:0000256" key="1">
    <source>
        <dbReference type="SAM" id="MobiDB-lite"/>
    </source>
</evidence>
<feature type="region of interest" description="Disordered" evidence="1">
    <location>
        <begin position="73"/>
        <end position="94"/>
    </location>
</feature>
<name>F6H8W4_VITVI</name>
<sequence length="94" mass="9466">MGGEKGVDGADGGELVGPVGEGIAGGGAVDSKGGRVAAGETSVRVAAELAVVVDGGRWWRRWVDRVLRTAAAGPKNMGLTPSHTKEPNKSPIGF</sequence>
<dbReference type="HOGENOM" id="CLU_2390457_0_0_1"/>
<evidence type="ECO:0000313" key="2">
    <source>
        <dbReference type="EMBL" id="CCB48748.1"/>
    </source>
</evidence>
<keyword evidence="3" id="KW-1185">Reference proteome</keyword>
<dbReference type="AlphaFoldDB" id="F6H8W4"/>
<accession>F6H8W4</accession>
<dbReference type="PaxDb" id="29760-VIT_12s0034g00800.t01"/>
<feature type="compositionally biased region" description="Gly residues" evidence="1">
    <location>
        <begin position="9"/>
        <end position="28"/>
    </location>
</feature>
<evidence type="ECO:0000313" key="3">
    <source>
        <dbReference type="Proteomes" id="UP000009183"/>
    </source>
</evidence>